<evidence type="ECO:0000259" key="2">
    <source>
        <dbReference type="Pfam" id="PF07510"/>
    </source>
</evidence>
<dbReference type="Pfam" id="PF03235">
    <property type="entry name" value="GmrSD_N"/>
    <property type="match status" value="1"/>
</dbReference>
<dbReference type="Pfam" id="PF07510">
    <property type="entry name" value="GmrSD_C"/>
    <property type="match status" value="1"/>
</dbReference>
<accession>A5YS51</accession>
<dbReference type="EMBL" id="EF583984">
    <property type="protein sequence ID" value="ABQ75808.1"/>
    <property type="molecule type" value="Genomic_DNA"/>
</dbReference>
<feature type="domain" description="GmrSD restriction endonucleases N-terminal" evidence="1">
    <location>
        <begin position="12"/>
        <end position="254"/>
    </location>
</feature>
<dbReference type="AlphaFoldDB" id="A5YS51"/>
<dbReference type="PANTHER" id="PTHR35149:SF1">
    <property type="entry name" value="DUF5655 DOMAIN-CONTAINING PROTEIN"/>
    <property type="match status" value="1"/>
</dbReference>
<evidence type="ECO:0000313" key="3">
    <source>
        <dbReference type="EMBL" id="ABQ75808.1"/>
    </source>
</evidence>
<dbReference type="PANTHER" id="PTHR35149">
    <property type="entry name" value="SLL5132 PROTEIN"/>
    <property type="match status" value="1"/>
</dbReference>
<evidence type="ECO:0008006" key="4">
    <source>
        <dbReference type="Google" id="ProtNLM"/>
    </source>
</evidence>
<feature type="domain" description="GmrSD restriction endonucleases C-terminal" evidence="2">
    <location>
        <begin position="536"/>
        <end position="643"/>
    </location>
</feature>
<organism evidence="3">
    <name type="scientific">uncultured haloarchaeon</name>
    <dbReference type="NCBI Taxonomy" id="160804"/>
    <lineage>
        <taxon>Archaea</taxon>
        <taxon>Methanobacteriati</taxon>
        <taxon>Methanobacteriota</taxon>
        <taxon>Stenosarchaea group</taxon>
        <taxon>Halobacteria</taxon>
        <taxon>Halobacteriales</taxon>
        <taxon>Halobacteriaceae</taxon>
        <taxon>environmental samples</taxon>
    </lineage>
</organism>
<sequence length="651" mass="76348">MGMSSQSQQSVGEFFGEINLNIPAYQRAYSWDRKQVRELFEDVIYAMENYRDNNSYHYFGALVLEKGDKIKSYASQWQQYNVIDGQQRLISTTILIRVISDELNNLSKKAQETKNNEQFCSNIKEISTSIEEKYIKNKSIQKIDPEDISKKYYNKLIVEGEDPDKVVEKETPLVAHRIKNAIETVRQMILSETNELDIKKTLDFLDQFIQTLSNEFRLNIHYLSNIDEASRMFKIVNERGKPISAVDKIKSHLMYVTTEIEDIEPTFVSARINNAIEKISKYPNATDKDIENLMKTHFVIFTGERNNDWVTNYNKYAGNYRKSMSFVERLQEMPWYASPDRNAKELKIFIENYVESLNDIASSFAQWTFANQVRDDTELTQDIWSDLYVFHHSNKSTFSAFITALLYAFDDDPEELTKIIKEIRKPALMYSQVMNNSGLYKRKLQELSHKLFWYKWSDSDPTRYKNTVIHGREHILYDIPTTQRSVVDNIQSEIRDRNERSDIEKIFRQRLLEPSITDGKFTTGWGGVRKIKTIKILLYYYEKSLRTQTGKASLQSLQHWCNQVELEHIIPQNPRKGQQLIDHEMQVNKLGNFLVLAEKDNQNVSNKKYGHKKELYNNLNLKMTEHLPEKISGSAIDNRSEHIISSLLSYI</sequence>
<reference evidence="3" key="1">
    <citation type="journal article" date="2007" name="ISME J.">
        <title>Genomic plasticity in prokaryotes: the case of the square haloarchaeon.</title>
        <authorList>
            <person name="Cuadros-Orellana S."/>
            <person name="Martin-Cuadrado A.B."/>
            <person name="Legault B."/>
            <person name="D'Auria G."/>
            <person name="Zhaxybayeva O."/>
            <person name="Papke R.T."/>
            <person name="Rodriguez-Valera F."/>
        </authorList>
    </citation>
    <scope>NUCLEOTIDE SEQUENCE</scope>
</reference>
<name>A5YS51_9EURY</name>
<proteinExistence type="predicted"/>
<protein>
    <recommendedName>
        <fullName evidence="4">DUF262 domain-containing protein</fullName>
    </recommendedName>
</protein>
<evidence type="ECO:0000259" key="1">
    <source>
        <dbReference type="Pfam" id="PF03235"/>
    </source>
</evidence>
<dbReference type="InterPro" id="IPR004919">
    <property type="entry name" value="GmrSD_N"/>
</dbReference>
<dbReference type="InterPro" id="IPR011089">
    <property type="entry name" value="GmrSD_C"/>
</dbReference>